<comment type="caution">
    <text evidence="2">The sequence shown here is derived from an EMBL/GenBank/DDBJ whole genome shotgun (WGS) entry which is preliminary data.</text>
</comment>
<name>A0A9D0Z5E5_9FIRM</name>
<sequence length="327" mass="35312">MDRDYSVLLTAPGGGSARDITQLIRDITWQGNISKVPREWGATLALDKRDPASLPDLAEGCQITMLVDGKAIYTGPLQSVTTDSQSVLGDITSMDRGWYLAQNEGWYRFDGTPAEQIAATVCGDFGIPVGQLAATGSKIKRKFPGVTLLQIIGTAYTIAGADNGKRYLMRFSGDGALDVAEKPDTANLEIKITQAVTITWDISKLQNTVKIVTDTGAEVTVVSDAESVRQNGTLQHILQQSSGQDSQAEAEAWIQDHGLQQTLTVEVDGDVRLITGEAILLRDTGSGVSGLFWIDSDTHTWRNGLHKTKLKLNFRNIVNEMSAGSEG</sequence>
<reference evidence="2" key="2">
    <citation type="journal article" date="2021" name="PeerJ">
        <title>Extensive microbial diversity within the chicken gut microbiome revealed by metagenomics and culture.</title>
        <authorList>
            <person name="Gilroy R."/>
            <person name="Ravi A."/>
            <person name="Getino M."/>
            <person name="Pursley I."/>
            <person name="Horton D.L."/>
            <person name="Alikhan N.F."/>
            <person name="Baker D."/>
            <person name="Gharbi K."/>
            <person name="Hall N."/>
            <person name="Watson M."/>
            <person name="Adriaenssens E.M."/>
            <person name="Foster-Nyarko E."/>
            <person name="Jarju S."/>
            <person name="Secka A."/>
            <person name="Antonio M."/>
            <person name="Oren A."/>
            <person name="Chaudhuri R.R."/>
            <person name="La Ragione R."/>
            <person name="Hildebrand F."/>
            <person name="Pallen M.J."/>
        </authorList>
    </citation>
    <scope>NUCLEOTIDE SEQUENCE</scope>
    <source>
        <strain evidence="2">ChiSjej2B20-13462</strain>
    </source>
</reference>
<feature type="domain" description="YqbQ/XkdQ" evidence="1">
    <location>
        <begin position="27"/>
        <end position="312"/>
    </location>
</feature>
<accession>A0A9D0Z5E5</accession>
<organism evidence="2 3">
    <name type="scientific">Candidatus Avoscillospira stercorigallinarum</name>
    <dbReference type="NCBI Taxonomy" id="2840708"/>
    <lineage>
        <taxon>Bacteria</taxon>
        <taxon>Bacillati</taxon>
        <taxon>Bacillota</taxon>
        <taxon>Clostridia</taxon>
        <taxon>Eubacteriales</taxon>
        <taxon>Oscillospiraceae</taxon>
        <taxon>Oscillospiraceae incertae sedis</taxon>
        <taxon>Candidatus Avoscillospira</taxon>
    </lineage>
</organism>
<dbReference type="Pfam" id="PF24032">
    <property type="entry name" value="YQBQ"/>
    <property type="match status" value="1"/>
</dbReference>
<evidence type="ECO:0000313" key="2">
    <source>
        <dbReference type="EMBL" id="HIQ69323.1"/>
    </source>
</evidence>
<dbReference type="InterPro" id="IPR056937">
    <property type="entry name" value="YqbQ/XkdQ"/>
</dbReference>
<reference evidence="2" key="1">
    <citation type="submission" date="2020-10" db="EMBL/GenBank/DDBJ databases">
        <authorList>
            <person name="Gilroy R."/>
        </authorList>
    </citation>
    <scope>NUCLEOTIDE SEQUENCE</scope>
    <source>
        <strain evidence="2">ChiSjej2B20-13462</strain>
    </source>
</reference>
<dbReference type="AlphaFoldDB" id="A0A9D0Z5E5"/>
<evidence type="ECO:0000259" key="1">
    <source>
        <dbReference type="Pfam" id="PF24032"/>
    </source>
</evidence>
<evidence type="ECO:0000313" key="3">
    <source>
        <dbReference type="Proteomes" id="UP000886874"/>
    </source>
</evidence>
<gene>
    <name evidence="2" type="ORF">IAA67_03200</name>
</gene>
<dbReference type="EMBL" id="DVFN01000051">
    <property type="protein sequence ID" value="HIQ69323.1"/>
    <property type="molecule type" value="Genomic_DNA"/>
</dbReference>
<dbReference type="Proteomes" id="UP000886874">
    <property type="component" value="Unassembled WGS sequence"/>
</dbReference>
<proteinExistence type="predicted"/>
<dbReference type="SUPFAM" id="SSF69279">
    <property type="entry name" value="Phage tail proteins"/>
    <property type="match status" value="1"/>
</dbReference>
<protein>
    <recommendedName>
        <fullName evidence="1">YqbQ/XkdQ domain-containing protein</fullName>
    </recommendedName>
</protein>